<name>A0A2X2X5K0_CHRJE</name>
<evidence type="ECO:0000313" key="4">
    <source>
        <dbReference type="Proteomes" id="UP000251670"/>
    </source>
</evidence>
<sequence>MKKLLLFIIVNLSLMSCNKNKKVDPDQHNAFEKELISSIDYVLDSTYCRGGKDRMLQIRYQKYENKDFIQIASVYDYNTDSLFYCTEYKNNFIVFYNK</sequence>
<dbReference type="RefSeq" id="WP_089737653.1">
    <property type="nucleotide sequence ID" value="NZ_FNEG01000005.1"/>
</dbReference>
<dbReference type="PROSITE" id="PS51257">
    <property type="entry name" value="PROKAR_LIPOPROTEIN"/>
    <property type="match status" value="1"/>
</dbReference>
<reference evidence="1 3" key="1">
    <citation type="submission" date="2016-10" db="EMBL/GenBank/DDBJ databases">
        <authorList>
            <person name="Varghese N."/>
            <person name="Submissions S."/>
        </authorList>
    </citation>
    <scope>NUCLEOTIDE SEQUENCE [LARGE SCALE GENOMIC DNA]</scope>
    <source>
        <strain evidence="1 3">DSM 19299</strain>
    </source>
</reference>
<dbReference type="EMBL" id="UAWB01000012">
    <property type="protein sequence ID" value="SQB45931.1"/>
    <property type="molecule type" value="Genomic_DNA"/>
</dbReference>
<organism evidence="2 4">
    <name type="scientific">Chryseobacterium jejuense</name>
    <dbReference type="NCBI Taxonomy" id="445960"/>
    <lineage>
        <taxon>Bacteria</taxon>
        <taxon>Pseudomonadati</taxon>
        <taxon>Bacteroidota</taxon>
        <taxon>Flavobacteriia</taxon>
        <taxon>Flavobacteriales</taxon>
        <taxon>Weeksellaceae</taxon>
        <taxon>Chryseobacterium group</taxon>
        <taxon>Chryseobacterium</taxon>
    </lineage>
</organism>
<evidence type="ECO:0008006" key="5">
    <source>
        <dbReference type="Google" id="ProtNLM"/>
    </source>
</evidence>
<dbReference type="Proteomes" id="UP000251670">
    <property type="component" value="Unassembled WGS sequence"/>
</dbReference>
<evidence type="ECO:0000313" key="1">
    <source>
        <dbReference type="EMBL" id="SDJ39795.1"/>
    </source>
</evidence>
<evidence type="ECO:0000313" key="3">
    <source>
        <dbReference type="Proteomes" id="UP000199426"/>
    </source>
</evidence>
<dbReference type="EMBL" id="FNEG01000005">
    <property type="protein sequence ID" value="SDJ39795.1"/>
    <property type="molecule type" value="Genomic_DNA"/>
</dbReference>
<keyword evidence="3" id="KW-1185">Reference proteome</keyword>
<dbReference type="STRING" id="445960.SAMN05421542_3431"/>
<proteinExistence type="predicted"/>
<gene>
    <name evidence="2" type="ORF">NCTC13492_02993</name>
    <name evidence="1" type="ORF">SAMN05421542_3431</name>
</gene>
<dbReference type="Proteomes" id="UP000199426">
    <property type="component" value="Unassembled WGS sequence"/>
</dbReference>
<accession>A0A2X2X5K0</accession>
<reference evidence="2 4" key="2">
    <citation type="submission" date="2018-06" db="EMBL/GenBank/DDBJ databases">
        <authorList>
            <consortium name="Pathogen Informatics"/>
            <person name="Doyle S."/>
        </authorList>
    </citation>
    <scope>NUCLEOTIDE SEQUENCE [LARGE SCALE GENOMIC DNA]</scope>
    <source>
        <strain evidence="2 4">NCTC13492</strain>
    </source>
</reference>
<evidence type="ECO:0000313" key="2">
    <source>
        <dbReference type="EMBL" id="SQB45931.1"/>
    </source>
</evidence>
<dbReference type="OrthoDB" id="9976113at2"/>
<protein>
    <recommendedName>
        <fullName evidence="5">Lipoprotein</fullName>
    </recommendedName>
</protein>
<dbReference type="AlphaFoldDB" id="A0A2X2X5K0"/>